<dbReference type="InterPro" id="IPR036289">
    <property type="entry name" value="YfhH"/>
</dbReference>
<dbReference type="RefSeq" id="WP_124565705.1">
    <property type="nucleotide sequence ID" value="NZ_JARRRY010000007.1"/>
</dbReference>
<evidence type="ECO:0000313" key="1">
    <source>
        <dbReference type="EMBL" id="MDG5754424.1"/>
    </source>
</evidence>
<organism evidence="1 2">
    <name type="scientific">Ectobacillus antri</name>
    <dbReference type="NCBI Taxonomy" id="2486280"/>
    <lineage>
        <taxon>Bacteria</taxon>
        <taxon>Bacillati</taxon>
        <taxon>Bacillota</taxon>
        <taxon>Bacilli</taxon>
        <taxon>Bacillales</taxon>
        <taxon>Bacillaceae</taxon>
        <taxon>Ectobacillus</taxon>
    </lineage>
</organism>
<name>A0ABT6H4Z2_9BACI</name>
<dbReference type="EMBL" id="JARULN010000008">
    <property type="protein sequence ID" value="MDG5754424.1"/>
    <property type="molecule type" value="Genomic_DNA"/>
</dbReference>
<dbReference type="InterPro" id="IPR014938">
    <property type="entry name" value="YfhH-like"/>
</dbReference>
<keyword evidence="2" id="KW-1185">Reference proteome</keyword>
<protein>
    <submittedName>
        <fullName evidence="1">YfhH family protein</fullName>
    </submittedName>
</protein>
<evidence type="ECO:0000313" key="2">
    <source>
        <dbReference type="Proteomes" id="UP001218246"/>
    </source>
</evidence>
<dbReference type="SUPFAM" id="SSF101697">
    <property type="entry name" value="Hypothetical protein YfhH"/>
    <property type="match status" value="1"/>
</dbReference>
<gene>
    <name evidence="1" type="ORF">P6P90_10620</name>
</gene>
<accession>A0ABT6H4Z2</accession>
<sequence>MQKRYSEMTPMELQREIGILKEKAIKAEQMGMSNEYEVLVRKMAMAKAYMIDINQFAVGKTYELTEEPGVFFTITYFNGVFAWGHKGNDTEEIGIPISLLRLPE</sequence>
<reference evidence="1 2" key="1">
    <citation type="submission" date="2023-04" db="EMBL/GenBank/DDBJ databases">
        <title>Ectobacillus antri isolated from activated sludge.</title>
        <authorList>
            <person name="Yan P."/>
            <person name="Liu X."/>
        </authorList>
    </citation>
    <scope>NUCLEOTIDE SEQUENCE [LARGE SCALE GENOMIC DNA]</scope>
    <source>
        <strain evidence="1 2">C18H</strain>
    </source>
</reference>
<proteinExistence type="predicted"/>
<dbReference type="Gene3D" id="2.30.30.340">
    <property type="entry name" value="Hypothetical protein YfhH like domains"/>
    <property type="match status" value="1"/>
</dbReference>
<comment type="caution">
    <text evidence="1">The sequence shown here is derived from an EMBL/GenBank/DDBJ whole genome shotgun (WGS) entry which is preliminary data.</text>
</comment>
<dbReference type="Proteomes" id="UP001218246">
    <property type="component" value="Unassembled WGS sequence"/>
</dbReference>
<dbReference type="Pfam" id="PF08838">
    <property type="entry name" value="DUF1811"/>
    <property type="match status" value="1"/>
</dbReference>
<dbReference type="Gene3D" id="1.10.287.880">
    <property type="entry name" value="Hypothetical protein YfhH domain"/>
    <property type="match status" value="1"/>
</dbReference>